<feature type="domain" description="PH" evidence="1">
    <location>
        <begin position="346"/>
        <end position="448"/>
    </location>
</feature>
<dbReference type="Gene3D" id="2.30.29.30">
    <property type="entry name" value="Pleckstrin-homology domain (PH domain)/Phosphotyrosine-binding domain (PTB)"/>
    <property type="match status" value="2"/>
</dbReference>
<dbReference type="EMBL" id="AMQN01001753">
    <property type="status" value="NOT_ANNOTATED_CDS"/>
    <property type="molecule type" value="Genomic_DNA"/>
</dbReference>
<accession>R7UBB8</accession>
<dbReference type="OMA" id="PEHGIHY"/>
<dbReference type="InterPro" id="IPR014352">
    <property type="entry name" value="FERM/acyl-CoA-bd_prot_sf"/>
</dbReference>
<evidence type="ECO:0000313" key="3">
    <source>
        <dbReference type="EMBL" id="ELU01093.1"/>
    </source>
</evidence>
<dbReference type="InterPro" id="IPR035963">
    <property type="entry name" value="FERM_2"/>
</dbReference>
<evidence type="ECO:0000313" key="4">
    <source>
        <dbReference type="EnsemblMetazoa" id="CapteP187915"/>
    </source>
</evidence>
<dbReference type="PROSITE" id="PS00661">
    <property type="entry name" value="FERM_2"/>
    <property type="match status" value="1"/>
</dbReference>
<dbReference type="CDD" id="cd17096">
    <property type="entry name" value="FERM_F1_kindlins"/>
    <property type="match status" value="1"/>
</dbReference>
<dbReference type="InterPro" id="IPR019747">
    <property type="entry name" value="FERM_CS"/>
</dbReference>
<dbReference type="InterPro" id="IPR019749">
    <property type="entry name" value="Band_41_domain"/>
</dbReference>
<dbReference type="InterPro" id="IPR001849">
    <property type="entry name" value="PH_domain"/>
</dbReference>
<protein>
    <recommendedName>
        <fullName evidence="6">PH domain-containing protein</fullName>
    </recommendedName>
</protein>
<proteinExistence type="predicted"/>
<dbReference type="GO" id="GO:0030055">
    <property type="term" value="C:cell-substrate junction"/>
    <property type="evidence" value="ECO:0007669"/>
    <property type="project" value="TreeGrafter"/>
</dbReference>
<sequence>MISDEGLVDGSWELTITVTDLQVERTLRVKGDLHIGGVMLRLVEALDIAIDWSDHGLWWPEKNLWLTRTRSTLDQYGVQADARLWFTPMHKTLRIQLPDLQITDIKVNFSSNVFTAVVKLCKELKIRYPEEVSLARKLERDELKKNRGALGTLMRNPGSPFSSPGPQSPYMFNGGTLSPGSMHSLAFEGAMDTTLANSPKTPTREALLSLYRPRSYAEKARINGGWLDSSRSLMEQGIRENEVVLFRFKFYSFYDLNPKYDSVRINQIFEQAKWSLLSEELDCTLEEMMMFAALQLQAQFQVTVPQPDLDVSNPAEDDIDAALTDLQVSLEGSSVSNSSDIHHVPELQDELRLFKPKKFSLKNYKKFFFVLKDTHLTLFKSRDETQEPPVLKINIRGCEATPDINISARKYNMKIFVPSSDGLVEYWVKADTEGQYAKWMAAFRLASKGKTMADSSYEAEVQSLLAFLNMQHPAPAPAISPNQVDLQPEDFVAPCFLKKLKTKQVANRILEAHANVREMTLIEAKLNYIKAWQALPDYGITYFIVKFKSSKKEELLGIAYNRMIRMELATGDSTKTWRFPNMQTWNVNWEVKSVDVVFDDERVAFQCLTADCKTVHEFIGGYIFLSMRSGDKNQTLNEEMFHKLTGGWG</sequence>
<dbReference type="GO" id="GO:0005178">
    <property type="term" value="F:integrin binding"/>
    <property type="evidence" value="ECO:0007669"/>
    <property type="project" value="TreeGrafter"/>
</dbReference>
<dbReference type="FunCoup" id="R7UBB8">
    <property type="interactions" value="289"/>
</dbReference>
<dbReference type="InterPro" id="IPR000299">
    <property type="entry name" value="FERM_domain"/>
</dbReference>
<organism evidence="3">
    <name type="scientific">Capitella teleta</name>
    <name type="common">Polychaete worm</name>
    <dbReference type="NCBI Taxonomy" id="283909"/>
    <lineage>
        <taxon>Eukaryota</taxon>
        <taxon>Metazoa</taxon>
        <taxon>Spiralia</taxon>
        <taxon>Lophotrochozoa</taxon>
        <taxon>Annelida</taxon>
        <taxon>Polychaeta</taxon>
        <taxon>Sedentaria</taxon>
        <taxon>Scolecida</taxon>
        <taxon>Capitellidae</taxon>
        <taxon>Capitella</taxon>
    </lineage>
</organism>
<dbReference type="OrthoDB" id="10057618at2759"/>
<dbReference type="PANTHER" id="PTHR16160">
    <property type="entry name" value="FERMITIN 2-RELATED"/>
    <property type="match status" value="1"/>
</dbReference>
<dbReference type="HOGENOM" id="CLU_011611_0_0_1"/>
<reference evidence="5" key="1">
    <citation type="submission" date="2012-12" db="EMBL/GenBank/DDBJ databases">
        <authorList>
            <person name="Hellsten U."/>
            <person name="Grimwood J."/>
            <person name="Chapman J.A."/>
            <person name="Shapiro H."/>
            <person name="Aerts A."/>
            <person name="Otillar R.P."/>
            <person name="Terry A.Y."/>
            <person name="Boore J.L."/>
            <person name="Simakov O."/>
            <person name="Marletaz F."/>
            <person name="Cho S.-J."/>
            <person name="Edsinger-Gonzales E."/>
            <person name="Havlak P."/>
            <person name="Kuo D.-H."/>
            <person name="Larsson T."/>
            <person name="Lv J."/>
            <person name="Arendt D."/>
            <person name="Savage R."/>
            <person name="Osoegawa K."/>
            <person name="de Jong P."/>
            <person name="Lindberg D.R."/>
            <person name="Seaver E.C."/>
            <person name="Weisblat D.A."/>
            <person name="Putnam N.H."/>
            <person name="Grigoriev I.V."/>
            <person name="Rokhsar D.S."/>
        </authorList>
    </citation>
    <scope>NUCLEOTIDE SEQUENCE</scope>
    <source>
        <strain evidence="5">I ESC-2004</strain>
    </source>
</reference>
<evidence type="ECO:0008006" key="6">
    <source>
        <dbReference type="Google" id="ProtNLM"/>
    </source>
</evidence>
<dbReference type="SUPFAM" id="SSF50729">
    <property type="entry name" value="PH domain-like"/>
    <property type="match status" value="2"/>
</dbReference>
<dbReference type="CDD" id="cd17095">
    <property type="entry name" value="FERM_F0_kindlins"/>
    <property type="match status" value="1"/>
</dbReference>
<dbReference type="InterPro" id="IPR019748">
    <property type="entry name" value="FERM_central"/>
</dbReference>
<evidence type="ECO:0000313" key="5">
    <source>
        <dbReference type="Proteomes" id="UP000014760"/>
    </source>
</evidence>
<gene>
    <name evidence="3" type="ORF">CAPTEDRAFT_187915</name>
</gene>
<dbReference type="InterPro" id="IPR037843">
    <property type="entry name" value="Kindlin/fermitin"/>
</dbReference>
<dbReference type="PROSITE" id="PS50003">
    <property type="entry name" value="PH_DOMAIN"/>
    <property type="match status" value="1"/>
</dbReference>
<dbReference type="CDD" id="cd13205">
    <property type="entry name" value="FERM_C_fermitin"/>
    <property type="match status" value="1"/>
</dbReference>
<keyword evidence="5" id="KW-1185">Reference proteome</keyword>
<dbReference type="SUPFAM" id="SSF47031">
    <property type="entry name" value="Second domain of FERM"/>
    <property type="match status" value="1"/>
</dbReference>
<dbReference type="SMART" id="SM00233">
    <property type="entry name" value="PH"/>
    <property type="match status" value="1"/>
</dbReference>
<evidence type="ECO:0000259" key="1">
    <source>
        <dbReference type="PROSITE" id="PS50003"/>
    </source>
</evidence>
<dbReference type="Proteomes" id="UP000014760">
    <property type="component" value="Unassembled WGS sequence"/>
</dbReference>
<feature type="domain" description="FERM" evidence="2">
    <location>
        <begin position="165"/>
        <end position="630"/>
    </location>
</feature>
<dbReference type="STRING" id="283909.R7UBB8"/>
<dbReference type="SMART" id="SM00295">
    <property type="entry name" value="B41"/>
    <property type="match status" value="1"/>
</dbReference>
<dbReference type="PROSITE" id="PS50057">
    <property type="entry name" value="FERM_3"/>
    <property type="match status" value="1"/>
</dbReference>
<dbReference type="GO" id="GO:0007229">
    <property type="term" value="P:integrin-mediated signaling pathway"/>
    <property type="evidence" value="ECO:0007669"/>
    <property type="project" value="InterPro"/>
</dbReference>
<dbReference type="InterPro" id="IPR011993">
    <property type="entry name" value="PH-like_dom_sf"/>
</dbReference>
<reference evidence="4" key="3">
    <citation type="submission" date="2015-06" db="UniProtKB">
        <authorList>
            <consortium name="EnsemblMetazoa"/>
        </authorList>
    </citation>
    <scope>IDENTIFICATION</scope>
</reference>
<dbReference type="Pfam" id="PF00373">
    <property type="entry name" value="FERM_M"/>
    <property type="match status" value="1"/>
</dbReference>
<dbReference type="AlphaFoldDB" id="R7UBB8"/>
<dbReference type="EnsemblMetazoa" id="CapteT187915">
    <property type="protein sequence ID" value="CapteP187915"/>
    <property type="gene ID" value="CapteG187915"/>
</dbReference>
<dbReference type="GO" id="GO:0007160">
    <property type="term" value="P:cell-matrix adhesion"/>
    <property type="evidence" value="ECO:0007669"/>
    <property type="project" value="TreeGrafter"/>
</dbReference>
<dbReference type="InterPro" id="IPR040790">
    <property type="entry name" value="Kindlin_2_N"/>
</dbReference>
<dbReference type="Gene3D" id="3.10.20.90">
    <property type="entry name" value="Phosphatidylinositol 3-kinase Catalytic Subunit, Chain A, domain 1"/>
    <property type="match status" value="2"/>
</dbReference>
<dbReference type="EMBL" id="KB305378">
    <property type="protein sequence ID" value="ELU01093.1"/>
    <property type="molecule type" value="Genomic_DNA"/>
</dbReference>
<dbReference type="Pfam" id="PF18124">
    <property type="entry name" value="Kindlin_2_N"/>
    <property type="match status" value="1"/>
</dbReference>
<dbReference type="Gene3D" id="1.20.80.10">
    <property type="match status" value="1"/>
</dbReference>
<name>R7UBB8_CAPTE</name>
<evidence type="ECO:0000259" key="2">
    <source>
        <dbReference type="PROSITE" id="PS50057"/>
    </source>
</evidence>
<dbReference type="PANTHER" id="PTHR16160:SF13">
    <property type="entry name" value="FERMITIN 2-RELATED"/>
    <property type="match status" value="1"/>
</dbReference>
<reference evidence="3 5" key="2">
    <citation type="journal article" date="2013" name="Nature">
        <title>Insights into bilaterian evolution from three spiralian genomes.</title>
        <authorList>
            <person name="Simakov O."/>
            <person name="Marletaz F."/>
            <person name="Cho S.J."/>
            <person name="Edsinger-Gonzales E."/>
            <person name="Havlak P."/>
            <person name="Hellsten U."/>
            <person name="Kuo D.H."/>
            <person name="Larsson T."/>
            <person name="Lv J."/>
            <person name="Arendt D."/>
            <person name="Savage R."/>
            <person name="Osoegawa K."/>
            <person name="de Jong P."/>
            <person name="Grimwood J."/>
            <person name="Chapman J.A."/>
            <person name="Shapiro H."/>
            <person name="Aerts A."/>
            <person name="Otillar R.P."/>
            <person name="Terry A.Y."/>
            <person name="Boore J.L."/>
            <person name="Grigoriev I.V."/>
            <person name="Lindberg D.R."/>
            <person name="Seaver E.C."/>
            <person name="Weisblat D.A."/>
            <person name="Putnam N.H."/>
            <person name="Rokhsar D.S."/>
        </authorList>
    </citation>
    <scope>NUCLEOTIDE SEQUENCE</scope>
    <source>
        <strain evidence="3 5">I ESC-2004</strain>
    </source>
</reference>
<dbReference type="CDD" id="cd14473">
    <property type="entry name" value="FERM_B-lobe"/>
    <property type="match status" value="2"/>
</dbReference>
<dbReference type="Pfam" id="PF00169">
    <property type="entry name" value="PH"/>
    <property type="match status" value="1"/>
</dbReference>